<organism evidence="1 2">
    <name type="scientific">Shinella sumterensis</name>
    <dbReference type="NCBI Taxonomy" id="1967501"/>
    <lineage>
        <taxon>Bacteria</taxon>
        <taxon>Pseudomonadati</taxon>
        <taxon>Pseudomonadota</taxon>
        <taxon>Alphaproteobacteria</taxon>
        <taxon>Hyphomicrobiales</taxon>
        <taxon>Rhizobiaceae</taxon>
        <taxon>Shinella</taxon>
    </lineage>
</organism>
<proteinExistence type="predicted"/>
<sequence length="54" mass="5612">MQEGFLQDLVEIIMAGGTKAATQVSPNGLQAAIDANRNTFVKSAAAAAQYEGSR</sequence>
<keyword evidence="2" id="KW-1185">Reference proteome</keyword>
<dbReference type="RefSeq" id="WP_306038376.1">
    <property type="nucleotide sequence ID" value="NZ_CP132302.1"/>
</dbReference>
<dbReference type="EMBL" id="CP132302">
    <property type="protein sequence ID" value="WLR98751.1"/>
    <property type="molecule type" value="Genomic_DNA"/>
</dbReference>
<name>A0AA50CNY8_9HYPH</name>
<evidence type="ECO:0000313" key="2">
    <source>
        <dbReference type="Proteomes" id="UP001234585"/>
    </source>
</evidence>
<protein>
    <submittedName>
        <fullName evidence="1">Uncharacterized protein</fullName>
    </submittedName>
</protein>
<evidence type="ECO:0000313" key="1">
    <source>
        <dbReference type="EMBL" id="WLR98751.1"/>
    </source>
</evidence>
<dbReference type="AlphaFoldDB" id="A0AA50CNY8"/>
<reference evidence="1 2" key="1">
    <citation type="submission" date="2023-08" db="EMBL/GenBank/DDBJ databases">
        <title>Pathogen: clinical or host-associated sample.</title>
        <authorList>
            <person name="Hergert J."/>
            <person name="Casey R."/>
            <person name="Wagner J."/>
            <person name="Young E.L."/>
            <person name="Oakeson K.F."/>
        </authorList>
    </citation>
    <scope>NUCLEOTIDE SEQUENCE [LARGE SCALE GENOMIC DNA]</scope>
    <source>
        <strain evidence="1 2">1760953</strain>
    </source>
</reference>
<gene>
    <name evidence="1" type="ORF">Q9313_06940</name>
</gene>
<dbReference type="Proteomes" id="UP001234585">
    <property type="component" value="Chromosome"/>
</dbReference>
<accession>A0AA50CNY8</accession>